<keyword evidence="2" id="KW-1185">Reference proteome</keyword>
<dbReference type="AlphaFoldDB" id="A0A367E7Z5"/>
<name>A0A367E7Z5_9ACTN</name>
<dbReference type="Proteomes" id="UP000253507">
    <property type="component" value="Unassembled WGS sequence"/>
</dbReference>
<dbReference type="OrthoDB" id="4320274at2"/>
<dbReference type="RefSeq" id="WP_114018701.1">
    <property type="nucleotide sequence ID" value="NZ_QOIM01000043.1"/>
</dbReference>
<sequence>MWASLIAVIGTLTGALLSGLLQHRAVHTERADARRQALRRDQLDAVTALAVAVSDHRRTMWESRQAMLAGADAARVLELREAAHETRSAITAPAVRIRLLIRDADTRAAADEAALATYRMRDAADLDELTALRSEALAAHDAFVSCAGMALA</sequence>
<organism evidence="1 2">
    <name type="scientific">Streptomyces reniochalinae</name>
    <dbReference type="NCBI Taxonomy" id="2250578"/>
    <lineage>
        <taxon>Bacteria</taxon>
        <taxon>Bacillati</taxon>
        <taxon>Actinomycetota</taxon>
        <taxon>Actinomycetes</taxon>
        <taxon>Kitasatosporales</taxon>
        <taxon>Streptomycetaceae</taxon>
        <taxon>Streptomyces</taxon>
    </lineage>
</organism>
<dbReference type="EMBL" id="QOIM01000043">
    <property type="protein sequence ID" value="RCG14176.1"/>
    <property type="molecule type" value="Genomic_DNA"/>
</dbReference>
<proteinExistence type="predicted"/>
<evidence type="ECO:0000313" key="2">
    <source>
        <dbReference type="Proteomes" id="UP000253507"/>
    </source>
</evidence>
<gene>
    <name evidence="1" type="ORF">DQ392_29045</name>
</gene>
<comment type="caution">
    <text evidence="1">The sequence shown here is derived from an EMBL/GenBank/DDBJ whole genome shotgun (WGS) entry which is preliminary data.</text>
</comment>
<accession>A0A367E7Z5</accession>
<evidence type="ECO:0000313" key="1">
    <source>
        <dbReference type="EMBL" id="RCG14176.1"/>
    </source>
</evidence>
<protein>
    <submittedName>
        <fullName evidence="1">PRL2-23</fullName>
    </submittedName>
</protein>
<reference evidence="1 2" key="1">
    <citation type="submission" date="2018-06" db="EMBL/GenBank/DDBJ databases">
        <title>Streptomyces reniochalinae sp. nov. and Streptomyces diacarnus sp. nov. from marine sponges.</title>
        <authorList>
            <person name="Li L."/>
        </authorList>
    </citation>
    <scope>NUCLEOTIDE SEQUENCE [LARGE SCALE GENOMIC DNA]</scope>
    <source>
        <strain evidence="1 2">LHW50302</strain>
    </source>
</reference>